<feature type="region of interest" description="Disordered" evidence="1">
    <location>
        <begin position="87"/>
        <end position="109"/>
    </location>
</feature>
<gene>
    <name evidence="2" type="ORF">LSTR_LSTR005678</name>
</gene>
<evidence type="ECO:0000313" key="2">
    <source>
        <dbReference type="EMBL" id="RZF41910.1"/>
    </source>
</evidence>
<organism evidence="2 3">
    <name type="scientific">Laodelphax striatellus</name>
    <name type="common">Small brown planthopper</name>
    <name type="synonym">Delphax striatella</name>
    <dbReference type="NCBI Taxonomy" id="195883"/>
    <lineage>
        <taxon>Eukaryota</taxon>
        <taxon>Metazoa</taxon>
        <taxon>Ecdysozoa</taxon>
        <taxon>Arthropoda</taxon>
        <taxon>Hexapoda</taxon>
        <taxon>Insecta</taxon>
        <taxon>Pterygota</taxon>
        <taxon>Neoptera</taxon>
        <taxon>Paraneoptera</taxon>
        <taxon>Hemiptera</taxon>
        <taxon>Auchenorrhyncha</taxon>
        <taxon>Fulgoroidea</taxon>
        <taxon>Delphacidae</taxon>
        <taxon>Criomorphinae</taxon>
        <taxon>Laodelphax</taxon>
    </lineage>
</organism>
<feature type="region of interest" description="Disordered" evidence="1">
    <location>
        <begin position="1"/>
        <end position="33"/>
    </location>
</feature>
<evidence type="ECO:0000313" key="3">
    <source>
        <dbReference type="Proteomes" id="UP000291343"/>
    </source>
</evidence>
<protein>
    <submittedName>
        <fullName evidence="2">Uncharacterized protein</fullName>
    </submittedName>
</protein>
<dbReference type="EMBL" id="QKKF02016051">
    <property type="protein sequence ID" value="RZF41910.1"/>
    <property type="molecule type" value="Genomic_DNA"/>
</dbReference>
<dbReference type="Gene3D" id="3.30.70.1820">
    <property type="entry name" value="L1 transposable element, RRM domain"/>
    <property type="match status" value="1"/>
</dbReference>
<sequence length="211" mass="23567">MGPKRNGSSSTPSRQASSSISGSKPSPVTLDNSSLAEEILTNMRSQYGRRHSLRIFGVPEKANEDTDVEAMKYFKEKLGIDVQLEEINRSHRVGKPQPPAKDSSGRPRPRPIIIRFLSYRTRRRIFEAKSALKGTNITIREDLTKHRLRILNAAVDRFGVKSVWSVDGRIKIATNNGERSRAHDRETLGAAKNKPHDASINLQLNPDCITG</sequence>
<proteinExistence type="predicted"/>
<dbReference type="InParanoid" id="A0A482X8U8"/>
<feature type="compositionally biased region" description="Low complexity" evidence="1">
    <location>
        <begin position="8"/>
        <end position="26"/>
    </location>
</feature>
<dbReference type="Proteomes" id="UP000291343">
    <property type="component" value="Unassembled WGS sequence"/>
</dbReference>
<dbReference type="STRING" id="195883.A0A482X8U8"/>
<keyword evidence="3" id="KW-1185">Reference proteome</keyword>
<dbReference type="OrthoDB" id="6629349at2759"/>
<name>A0A482X8U8_LAOST</name>
<comment type="caution">
    <text evidence="2">The sequence shown here is derived from an EMBL/GenBank/DDBJ whole genome shotgun (WGS) entry which is preliminary data.</text>
</comment>
<accession>A0A482X8U8</accession>
<dbReference type="AlphaFoldDB" id="A0A482X8U8"/>
<reference evidence="2 3" key="1">
    <citation type="journal article" date="2017" name="Gigascience">
        <title>Genome sequence of the small brown planthopper, Laodelphax striatellus.</title>
        <authorList>
            <person name="Zhu J."/>
            <person name="Jiang F."/>
            <person name="Wang X."/>
            <person name="Yang P."/>
            <person name="Bao Y."/>
            <person name="Zhao W."/>
            <person name="Wang W."/>
            <person name="Lu H."/>
            <person name="Wang Q."/>
            <person name="Cui N."/>
            <person name="Li J."/>
            <person name="Chen X."/>
            <person name="Luo L."/>
            <person name="Yu J."/>
            <person name="Kang L."/>
            <person name="Cui F."/>
        </authorList>
    </citation>
    <scope>NUCLEOTIDE SEQUENCE [LARGE SCALE GENOMIC DNA]</scope>
    <source>
        <strain evidence="2">Lst14</strain>
    </source>
</reference>
<evidence type="ECO:0000256" key="1">
    <source>
        <dbReference type="SAM" id="MobiDB-lite"/>
    </source>
</evidence>